<evidence type="ECO:0000256" key="4">
    <source>
        <dbReference type="ARBA" id="ARBA00022553"/>
    </source>
</evidence>
<reference evidence="13" key="2">
    <citation type="journal article" date="2021" name="PeerJ">
        <title>Extensive microbial diversity within the chicken gut microbiome revealed by metagenomics and culture.</title>
        <authorList>
            <person name="Gilroy R."/>
            <person name="Ravi A."/>
            <person name="Getino M."/>
            <person name="Pursley I."/>
            <person name="Horton D.L."/>
            <person name="Alikhan N.F."/>
            <person name="Baker D."/>
            <person name="Gharbi K."/>
            <person name="Hall N."/>
            <person name="Watson M."/>
            <person name="Adriaenssens E.M."/>
            <person name="Foster-Nyarko E."/>
            <person name="Jarju S."/>
            <person name="Secka A."/>
            <person name="Antonio M."/>
            <person name="Oren A."/>
            <person name="Chaudhuri R.R."/>
            <person name="La Ragione R."/>
            <person name="Hildebrand F."/>
            <person name="Pallen M.J."/>
        </authorList>
    </citation>
    <scope>NUCLEOTIDE SEQUENCE</scope>
    <source>
        <strain evidence="13">ChiSxjej1B13-7041</strain>
    </source>
</reference>
<keyword evidence="5" id="KW-0902">Two-component regulatory system</keyword>
<dbReference type="GO" id="GO:0000160">
    <property type="term" value="P:phosphorelay signal transduction system"/>
    <property type="evidence" value="ECO:0007669"/>
    <property type="project" value="UniProtKB-KW"/>
</dbReference>
<evidence type="ECO:0000313" key="13">
    <source>
        <dbReference type="EMBL" id="HIR93561.1"/>
    </source>
</evidence>
<dbReference type="InterPro" id="IPR001789">
    <property type="entry name" value="Sig_transdc_resp-reg_receiver"/>
</dbReference>
<organism evidence="13 14">
    <name type="scientific">Candidatus Egerieimonas intestinavium</name>
    <dbReference type="NCBI Taxonomy" id="2840777"/>
    <lineage>
        <taxon>Bacteria</taxon>
        <taxon>Bacillati</taxon>
        <taxon>Bacillota</taxon>
        <taxon>Clostridia</taxon>
        <taxon>Lachnospirales</taxon>
        <taxon>Lachnospiraceae</taxon>
        <taxon>Lachnospiraceae incertae sedis</taxon>
        <taxon>Candidatus Egerieimonas</taxon>
    </lineage>
</organism>
<dbReference type="Gene3D" id="1.10.10.60">
    <property type="entry name" value="Homeodomain-like"/>
    <property type="match status" value="2"/>
</dbReference>
<dbReference type="GO" id="GO:0005737">
    <property type="term" value="C:cytoplasm"/>
    <property type="evidence" value="ECO:0007669"/>
    <property type="project" value="UniProtKB-SubCell"/>
</dbReference>
<keyword evidence="8" id="KW-0804">Transcription</keyword>
<evidence type="ECO:0000259" key="12">
    <source>
        <dbReference type="PROSITE" id="PS50110"/>
    </source>
</evidence>
<dbReference type="InterPro" id="IPR051552">
    <property type="entry name" value="HptR"/>
</dbReference>
<dbReference type="InterPro" id="IPR018060">
    <property type="entry name" value="HTH_AraC"/>
</dbReference>
<evidence type="ECO:0000256" key="9">
    <source>
        <dbReference type="ARBA" id="ARBA00024867"/>
    </source>
</evidence>
<evidence type="ECO:0000256" key="8">
    <source>
        <dbReference type="ARBA" id="ARBA00023163"/>
    </source>
</evidence>
<dbReference type="SMART" id="SM00342">
    <property type="entry name" value="HTH_ARAC"/>
    <property type="match status" value="1"/>
</dbReference>
<feature type="domain" description="HTH araC/xylS-type" evidence="11">
    <location>
        <begin position="435"/>
        <end position="534"/>
    </location>
</feature>
<feature type="modified residue" description="4-aspartylphosphate" evidence="10">
    <location>
        <position position="55"/>
    </location>
</feature>
<protein>
    <recommendedName>
        <fullName evidence="2">Stage 0 sporulation protein A homolog</fullName>
    </recommendedName>
</protein>
<dbReference type="PROSITE" id="PS01124">
    <property type="entry name" value="HTH_ARAC_FAMILY_2"/>
    <property type="match status" value="1"/>
</dbReference>
<accession>A0A9D1EKN7</accession>
<reference evidence="13" key="1">
    <citation type="submission" date="2020-10" db="EMBL/GenBank/DDBJ databases">
        <authorList>
            <person name="Gilroy R."/>
        </authorList>
    </citation>
    <scope>NUCLEOTIDE SEQUENCE</scope>
    <source>
        <strain evidence="13">ChiSxjej1B13-7041</strain>
    </source>
</reference>
<name>A0A9D1EKN7_9FIRM</name>
<keyword evidence="4 10" id="KW-0597">Phosphoprotein</keyword>
<dbReference type="SUPFAM" id="SSF46689">
    <property type="entry name" value="Homeodomain-like"/>
    <property type="match status" value="2"/>
</dbReference>
<evidence type="ECO:0000259" key="11">
    <source>
        <dbReference type="PROSITE" id="PS01124"/>
    </source>
</evidence>
<evidence type="ECO:0000313" key="14">
    <source>
        <dbReference type="Proteomes" id="UP000886841"/>
    </source>
</evidence>
<comment type="subcellular location">
    <subcellularLocation>
        <location evidence="1">Cytoplasm</location>
    </subcellularLocation>
</comment>
<sequence>MYKILFVDDEEAVRKSIIKWVDWQALGFTLAGDAENGQEALEKVAALEPDVIITDIQMPYMDGLQLAEEVRREYPEKRVILFSGYDEFEYAKQAIKLGVTEYILKPVNIQELTELLKNLRESMDKRLEEKRDVEILRESYRRAYPVLREKFTNDWVDGRIPAPEIPRLLNQYLPQFLEADCWMAGIIYIDREKGREQESARIWEQGLAAVSVAKIFREHLEGHFIHHLFGNQKELGLLCALEKGQEVNDLLHLLNQAGKECGQVFALDIVAGLGGVKKKPEDMAESCREAREALEYRTLFKEDRVIYIRDVEPQKRQVLTLDSQEEAELFHALKFGSREEIQQQVEKLVGKMGEAKVYWRQSQSYSVTILNTLMRLVWRYELDEKELFAVGEDFYGELLGIRTKQGLEEYFAKLCHKINGELVKQREGACNSLIREAQQYIEANYYRPDLSVEVLCQEFHLSPSYFSMMFKKETGKNYSTYLTEVRMKKAVELLNTTDDKTYIIAAKVGYTEPNYFSYVFKRQFGVSPSKYHKGKQ</sequence>
<dbReference type="SMART" id="SM00448">
    <property type="entry name" value="REC"/>
    <property type="match status" value="1"/>
</dbReference>
<evidence type="ECO:0000256" key="7">
    <source>
        <dbReference type="ARBA" id="ARBA00023125"/>
    </source>
</evidence>
<dbReference type="Proteomes" id="UP000886841">
    <property type="component" value="Unassembled WGS sequence"/>
</dbReference>
<proteinExistence type="predicted"/>
<keyword evidence="3" id="KW-0963">Cytoplasm</keyword>
<evidence type="ECO:0000256" key="5">
    <source>
        <dbReference type="ARBA" id="ARBA00023012"/>
    </source>
</evidence>
<dbReference type="Pfam" id="PF00072">
    <property type="entry name" value="Response_reg"/>
    <property type="match status" value="1"/>
</dbReference>
<dbReference type="PANTHER" id="PTHR42713">
    <property type="entry name" value="HISTIDINE KINASE-RELATED"/>
    <property type="match status" value="1"/>
</dbReference>
<dbReference type="CDD" id="cd17536">
    <property type="entry name" value="REC_YesN-like"/>
    <property type="match status" value="1"/>
</dbReference>
<dbReference type="GO" id="GO:0003700">
    <property type="term" value="F:DNA-binding transcription factor activity"/>
    <property type="evidence" value="ECO:0007669"/>
    <property type="project" value="InterPro"/>
</dbReference>
<evidence type="ECO:0000256" key="10">
    <source>
        <dbReference type="PROSITE-ProRule" id="PRU00169"/>
    </source>
</evidence>
<keyword evidence="6" id="KW-0805">Transcription regulation</keyword>
<dbReference type="Pfam" id="PF12833">
    <property type="entry name" value="HTH_18"/>
    <property type="match status" value="1"/>
</dbReference>
<dbReference type="GO" id="GO:0043565">
    <property type="term" value="F:sequence-specific DNA binding"/>
    <property type="evidence" value="ECO:0007669"/>
    <property type="project" value="InterPro"/>
</dbReference>
<dbReference type="PANTHER" id="PTHR42713:SF3">
    <property type="entry name" value="TRANSCRIPTIONAL REGULATORY PROTEIN HPTR"/>
    <property type="match status" value="1"/>
</dbReference>
<evidence type="ECO:0000256" key="6">
    <source>
        <dbReference type="ARBA" id="ARBA00023015"/>
    </source>
</evidence>
<evidence type="ECO:0000256" key="3">
    <source>
        <dbReference type="ARBA" id="ARBA00022490"/>
    </source>
</evidence>
<evidence type="ECO:0000256" key="2">
    <source>
        <dbReference type="ARBA" id="ARBA00018672"/>
    </source>
</evidence>
<dbReference type="InterPro" id="IPR009057">
    <property type="entry name" value="Homeodomain-like_sf"/>
</dbReference>
<dbReference type="EMBL" id="DVHU01000081">
    <property type="protein sequence ID" value="HIR93561.1"/>
    <property type="molecule type" value="Genomic_DNA"/>
</dbReference>
<keyword evidence="7" id="KW-0238">DNA-binding</keyword>
<dbReference type="Gene3D" id="3.40.50.2300">
    <property type="match status" value="1"/>
</dbReference>
<dbReference type="PROSITE" id="PS50110">
    <property type="entry name" value="RESPONSE_REGULATORY"/>
    <property type="match status" value="1"/>
</dbReference>
<evidence type="ECO:0000256" key="1">
    <source>
        <dbReference type="ARBA" id="ARBA00004496"/>
    </source>
</evidence>
<dbReference type="InterPro" id="IPR011006">
    <property type="entry name" value="CheY-like_superfamily"/>
</dbReference>
<feature type="domain" description="Response regulatory" evidence="12">
    <location>
        <begin position="3"/>
        <end position="120"/>
    </location>
</feature>
<comment type="function">
    <text evidence="9">May play the central regulatory role in sporulation. It may be an element of the effector pathway responsible for the activation of sporulation genes in response to nutritional stress. Spo0A may act in concert with spo0H (a sigma factor) to control the expression of some genes that are critical to the sporulation process.</text>
</comment>
<gene>
    <name evidence="13" type="ORF">IAB98_09115</name>
</gene>
<comment type="caution">
    <text evidence="13">The sequence shown here is derived from an EMBL/GenBank/DDBJ whole genome shotgun (WGS) entry which is preliminary data.</text>
</comment>
<dbReference type="AlphaFoldDB" id="A0A9D1EKN7"/>
<dbReference type="SUPFAM" id="SSF52172">
    <property type="entry name" value="CheY-like"/>
    <property type="match status" value="1"/>
</dbReference>